<comment type="catalytic activity">
    <reaction evidence="1">
        <text>S-ubiquitinyl-[E2 ubiquitin-conjugating enzyme]-L-cysteine + [acceptor protein]-L-lysine = [E2 ubiquitin-conjugating enzyme]-L-cysteine + N(6)-ubiquitinyl-[acceptor protein]-L-lysine.</text>
        <dbReference type="EC" id="2.3.2.27"/>
    </reaction>
</comment>
<evidence type="ECO:0000256" key="3">
    <source>
        <dbReference type="ARBA" id="ARBA00004906"/>
    </source>
</evidence>
<dbReference type="OrthoDB" id="8062037at2759"/>
<protein>
    <recommendedName>
        <fullName evidence="4">RING-type E3 ubiquitin transferase</fullName>
        <ecNumber evidence="4">2.3.2.27</ecNumber>
    </recommendedName>
</protein>
<evidence type="ECO:0000256" key="10">
    <source>
        <dbReference type="ARBA" id="ARBA00022833"/>
    </source>
</evidence>
<dbReference type="SUPFAM" id="SSF57850">
    <property type="entry name" value="RING/U-box"/>
    <property type="match status" value="1"/>
</dbReference>
<dbReference type="Proteomes" id="UP001151287">
    <property type="component" value="Unassembled WGS sequence"/>
</dbReference>
<dbReference type="SMART" id="SM00184">
    <property type="entry name" value="RING"/>
    <property type="match status" value="1"/>
</dbReference>
<dbReference type="AlphaFoldDB" id="A0A9Q0HN73"/>
<sequence length="429" mass="46676">MWQMEGQLVAITHKRNSLGLVLLFILAILSPAAQAQSAPPPPNENNGYWGSNSYSFNPSVAILIIVLISAFFFLGFFSVYVRNCGGYGSGGTGNSVRGALANAMARSRRQRGLEATVLETFPIMVYSEVKEHKIGKGSLECAVCLCEFQDDEKIRLLPKCSHVFHTDCIDEWLSSHATCPVCRCNLSPDPNQPSDQTEEGVELSSSTQVEETHNPSNQPADSVVVIDVDAHDDEQMRQEAIELERIGSQRRALRAKSVRQQPKFPRSHSTGHSLAAPAAAAVKPEESIDKYTLRLPDHIKREIIASGQLKRASSLNSFPGRGEASSRQGYRVSGEGSSRMGRSPRFGRSDRWPSFITRTFSTRAPAWVTGRRGDSEGSVKKPDGEGSVSVKGKQGSVKGAFDCLGGAPGSKVDSARDEEDEAVAIVRRV</sequence>
<evidence type="ECO:0000256" key="4">
    <source>
        <dbReference type="ARBA" id="ARBA00012483"/>
    </source>
</evidence>
<keyword evidence="5" id="KW-0808">Transferase</keyword>
<gene>
    <name evidence="19" type="ORF">LUZ63_008932</name>
</gene>
<evidence type="ECO:0000256" key="12">
    <source>
        <dbReference type="ARBA" id="ARBA00023136"/>
    </source>
</evidence>
<dbReference type="GO" id="GO:0008270">
    <property type="term" value="F:zinc ion binding"/>
    <property type="evidence" value="ECO:0007669"/>
    <property type="project" value="UniProtKB-KW"/>
</dbReference>
<feature type="region of interest" description="Disordered" evidence="15">
    <location>
        <begin position="366"/>
        <end position="393"/>
    </location>
</feature>
<evidence type="ECO:0000256" key="9">
    <source>
        <dbReference type="ARBA" id="ARBA00022786"/>
    </source>
</evidence>
<reference evidence="19" key="1">
    <citation type="journal article" date="2022" name="Cell">
        <title>Repeat-based holocentromeres influence genome architecture and karyotype evolution.</title>
        <authorList>
            <person name="Hofstatter P.G."/>
            <person name="Thangavel G."/>
            <person name="Lux T."/>
            <person name="Neumann P."/>
            <person name="Vondrak T."/>
            <person name="Novak P."/>
            <person name="Zhang M."/>
            <person name="Costa L."/>
            <person name="Castellani M."/>
            <person name="Scott A."/>
            <person name="Toegelov H."/>
            <person name="Fuchs J."/>
            <person name="Mata-Sucre Y."/>
            <person name="Dias Y."/>
            <person name="Vanzela A.L.L."/>
            <person name="Huettel B."/>
            <person name="Almeida C.C.S."/>
            <person name="Simkova H."/>
            <person name="Souza G."/>
            <person name="Pedrosa-Harand A."/>
            <person name="Macas J."/>
            <person name="Mayer K.F.X."/>
            <person name="Houben A."/>
            <person name="Marques A."/>
        </authorList>
    </citation>
    <scope>NUCLEOTIDE SEQUENCE</scope>
    <source>
        <strain evidence="19">RhyBre1mFocal</strain>
    </source>
</reference>
<dbReference type="InterPro" id="IPR013083">
    <property type="entry name" value="Znf_RING/FYVE/PHD"/>
</dbReference>
<dbReference type="InterPro" id="IPR053238">
    <property type="entry name" value="RING-H2_zinc_finger"/>
</dbReference>
<dbReference type="GO" id="GO:0061630">
    <property type="term" value="F:ubiquitin protein ligase activity"/>
    <property type="evidence" value="ECO:0007669"/>
    <property type="project" value="UniProtKB-EC"/>
</dbReference>
<dbReference type="CDD" id="cd16461">
    <property type="entry name" value="RING-H2_EL5-like"/>
    <property type="match status" value="1"/>
</dbReference>
<keyword evidence="20" id="KW-1185">Reference proteome</keyword>
<dbReference type="Gene3D" id="3.30.40.10">
    <property type="entry name" value="Zinc/RING finger domain, C3HC4 (zinc finger)"/>
    <property type="match status" value="1"/>
</dbReference>
<dbReference type="PROSITE" id="PS50089">
    <property type="entry name" value="ZF_RING_2"/>
    <property type="match status" value="1"/>
</dbReference>
<evidence type="ECO:0000256" key="13">
    <source>
        <dbReference type="ARBA" id="ARBA00024209"/>
    </source>
</evidence>
<keyword evidence="7" id="KW-0479">Metal-binding</keyword>
<feature type="chain" id="PRO_5040187134" description="RING-type E3 ubiquitin transferase" evidence="17">
    <location>
        <begin position="36"/>
        <end position="429"/>
    </location>
</feature>
<evidence type="ECO:0000313" key="19">
    <source>
        <dbReference type="EMBL" id="KAJ1692234.1"/>
    </source>
</evidence>
<keyword evidence="12 16" id="KW-0472">Membrane</keyword>
<evidence type="ECO:0000256" key="1">
    <source>
        <dbReference type="ARBA" id="ARBA00000900"/>
    </source>
</evidence>
<feature type="domain" description="RING-type" evidence="18">
    <location>
        <begin position="141"/>
        <end position="183"/>
    </location>
</feature>
<evidence type="ECO:0000313" key="20">
    <source>
        <dbReference type="Proteomes" id="UP001151287"/>
    </source>
</evidence>
<keyword evidence="10" id="KW-0862">Zinc</keyword>
<keyword evidence="8 14" id="KW-0863">Zinc-finger</keyword>
<evidence type="ECO:0000256" key="15">
    <source>
        <dbReference type="SAM" id="MobiDB-lite"/>
    </source>
</evidence>
<feature type="signal peptide" evidence="17">
    <location>
        <begin position="1"/>
        <end position="35"/>
    </location>
</feature>
<dbReference type="EC" id="2.3.2.27" evidence="4"/>
<feature type="region of interest" description="Disordered" evidence="15">
    <location>
        <begin position="190"/>
        <end position="222"/>
    </location>
</feature>
<feature type="region of interest" description="Disordered" evidence="15">
    <location>
        <begin position="313"/>
        <end position="350"/>
    </location>
</feature>
<comment type="similarity">
    <text evidence="13">Belongs to the RING-type zinc finger family. ATL subfamily.</text>
</comment>
<evidence type="ECO:0000259" key="18">
    <source>
        <dbReference type="PROSITE" id="PS50089"/>
    </source>
</evidence>
<evidence type="ECO:0000256" key="5">
    <source>
        <dbReference type="ARBA" id="ARBA00022679"/>
    </source>
</evidence>
<feature type="compositionally biased region" description="Basic and acidic residues" evidence="15">
    <location>
        <begin position="371"/>
        <end position="384"/>
    </location>
</feature>
<evidence type="ECO:0000256" key="16">
    <source>
        <dbReference type="SAM" id="Phobius"/>
    </source>
</evidence>
<evidence type="ECO:0000256" key="2">
    <source>
        <dbReference type="ARBA" id="ARBA00004167"/>
    </source>
</evidence>
<evidence type="ECO:0000256" key="7">
    <source>
        <dbReference type="ARBA" id="ARBA00022723"/>
    </source>
</evidence>
<feature type="region of interest" description="Disordered" evidence="15">
    <location>
        <begin position="250"/>
        <end position="281"/>
    </location>
</feature>
<evidence type="ECO:0000256" key="6">
    <source>
        <dbReference type="ARBA" id="ARBA00022692"/>
    </source>
</evidence>
<feature type="compositionally biased region" description="Polar residues" evidence="15">
    <location>
        <begin position="203"/>
        <end position="220"/>
    </location>
</feature>
<dbReference type="EMBL" id="JAMQYH010000003">
    <property type="protein sequence ID" value="KAJ1692234.1"/>
    <property type="molecule type" value="Genomic_DNA"/>
</dbReference>
<evidence type="ECO:0000256" key="11">
    <source>
        <dbReference type="ARBA" id="ARBA00022989"/>
    </source>
</evidence>
<organism evidence="19 20">
    <name type="scientific">Rhynchospora breviuscula</name>
    <dbReference type="NCBI Taxonomy" id="2022672"/>
    <lineage>
        <taxon>Eukaryota</taxon>
        <taxon>Viridiplantae</taxon>
        <taxon>Streptophyta</taxon>
        <taxon>Embryophyta</taxon>
        <taxon>Tracheophyta</taxon>
        <taxon>Spermatophyta</taxon>
        <taxon>Magnoliopsida</taxon>
        <taxon>Liliopsida</taxon>
        <taxon>Poales</taxon>
        <taxon>Cyperaceae</taxon>
        <taxon>Cyperoideae</taxon>
        <taxon>Rhynchosporeae</taxon>
        <taxon>Rhynchospora</taxon>
    </lineage>
</organism>
<keyword evidence="6 16" id="KW-0812">Transmembrane</keyword>
<keyword evidence="17" id="KW-0732">Signal</keyword>
<name>A0A9Q0HN73_9POAL</name>
<accession>A0A9Q0HN73</accession>
<dbReference type="Pfam" id="PF13639">
    <property type="entry name" value="zf-RING_2"/>
    <property type="match status" value="1"/>
</dbReference>
<keyword evidence="11 16" id="KW-1133">Transmembrane helix</keyword>
<dbReference type="PANTHER" id="PTHR14155:SF263">
    <property type="entry name" value="E3 UBIQUITIN-PROTEIN LIGASE ATL6"/>
    <property type="match status" value="1"/>
</dbReference>
<comment type="pathway">
    <text evidence="3">Protein modification; protein ubiquitination.</text>
</comment>
<proteinExistence type="inferred from homology"/>
<dbReference type="GO" id="GO:0016020">
    <property type="term" value="C:membrane"/>
    <property type="evidence" value="ECO:0007669"/>
    <property type="project" value="UniProtKB-SubCell"/>
</dbReference>
<keyword evidence="9" id="KW-0833">Ubl conjugation pathway</keyword>
<dbReference type="FunFam" id="3.30.40.10:FF:000187">
    <property type="entry name" value="E3 ubiquitin-protein ligase ATL6"/>
    <property type="match status" value="1"/>
</dbReference>
<evidence type="ECO:0000256" key="8">
    <source>
        <dbReference type="ARBA" id="ARBA00022771"/>
    </source>
</evidence>
<feature type="transmembrane region" description="Helical" evidence="16">
    <location>
        <begin position="61"/>
        <end position="81"/>
    </location>
</feature>
<dbReference type="PANTHER" id="PTHR14155">
    <property type="entry name" value="RING FINGER DOMAIN-CONTAINING"/>
    <property type="match status" value="1"/>
</dbReference>
<evidence type="ECO:0000256" key="14">
    <source>
        <dbReference type="PROSITE-ProRule" id="PRU00175"/>
    </source>
</evidence>
<dbReference type="InterPro" id="IPR001841">
    <property type="entry name" value="Znf_RING"/>
</dbReference>
<comment type="caution">
    <text evidence="19">The sequence shown here is derived from an EMBL/GenBank/DDBJ whole genome shotgun (WGS) entry which is preliminary data.</text>
</comment>
<comment type="subcellular location">
    <subcellularLocation>
        <location evidence="2">Membrane</location>
        <topology evidence="2">Single-pass membrane protein</topology>
    </subcellularLocation>
</comment>
<evidence type="ECO:0000256" key="17">
    <source>
        <dbReference type="SAM" id="SignalP"/>
    </source>
</evidence>